<reference evidence="3" key="1">
    <citation type="submission" date="2022-10" db="EMBL/GenBank/DDBJ databases">
        <title>Genome assembly of Pristionchus species.</title>
        <authorList>
            <person name="Yoshida K."/>
            <person name="Sommer R.J."/>
        </authorList>
    </citation>
    <scope>NUCLEOTIDE SEQUENCE [LARGE SCALE GENOMIC DNA]</scope>
    <source>
        <strain evidence="3">RS5460</strain>
    </source>
</reference>
<dbReference type="Proteomes" id="UP001328107">
    <property type="component" value="Unassembled WGS sequence"/>
</dbReference>
<organism evidence="2 3">
    <name type="scientific">Pristionchus mayeri</name>
    <dbReference type="NCBI Taxonomy" id="1317129"/>
    <lineage>
        <taxon>Eukaryota</taxon>
        <taxon>Metazoa</taxon>
        <taxon>Ecdysozoa</taxon>
        <taxon>Nematoda</taxon>
        <taxon>Chromadorea</taxon>
        <taxon>Rhabditida</taxon>
        <taxon>Rhabditina</taxon>
        <taxon>Diplogasteromorpha</taxon>
        <taxon>Diplogasteroidea</taxon>
        <taxon>Neodiplogasteridae</taxon>
        <taxon>Pristionchus</taxon>
    </lineage>
</organism>
<evidence type="ECO:0000313" key="3">
    <source>
        <dbReference type="Proteomes" id="UP001328107"/>
    </source>
</evidence>
<evidence type="ECO:0000313" key="2">
    <source>
        <dbReference type="EMBL" id="GMR34432.1"/>
    </source>
</evidence>
<sequence>LSKLTMEAASCRIIKYEEVEKQRDEFNKHMPIPLPYGSCHDRDDKPQRTSESEKLTDEERARVDAAIAEMEDRE</sequence>
<dbReference type="EMBL" id="BTRK01000002">
    <property type="protein sequence ID" value="GMR34432.1"/>
    <property type="molecule type" value="Genomic_DNA"/>
</dbReference>
<comment type="caution">
    <text evidence="2">The sequence shown here is derived from an EMBL/GenBank/DDBJ whole genome shotgun (WGS) entry which is preliminary data.</text>
</comment>
<feature type="non-terminal residue" evidence="2">
    <location>
        <position position="74"/>
    </location>
</feature>
<gene>
    <name evidence="2" type="ORF">PMAYCL1PPCAC_04627</name>
</gene>
<evidence type="ECO:0000256" key="1">
    <source>
        <dbReference type="SAM" id="MobiDB-lite"/>
    </source>
</evidence>
<name>A0AAN4Z4L7_9BILA</name>
<keyword evidence="3" id="KW-1185">Reference proteome</keyword>
<proteinExistence type="predicted"/>
<dbReference type="AlphaFoldDB" id="A0AAN4Z4L7"/>
<feature type="compositionally biased region" description="Basic and acidic residues" evidence="1">
    <location>
        <begin position="39"/>
        <end position="60"/>
    </location>
</feature>
<protein>
    <submittedName>
        <fullName evidence="2">Uncharacterized protein</fullName>
    </submittedName>
</protein>
<feature type="region of interest" description="Disordered" evidence="1">
    <location>
        <begin position="28"/>
        <end position="60"/>
    </location>
</feature>
<accession>A0AAN4Z4L7</accession>
<feature type="non-terminal residue" evidence="2">
    <location>
        <position position="1"/>
    </location>
</feature>